<dbReference type="SMART" id="SM00652">
    <property type="entry name" value="eIF1a"/>
    <property type="match status" value="1"/>
</dbReference>
<dbReference type="InterPro" id="IPR001253">
    <property type="entry name" value="TIF_eIF-1A"/>
</dbReference>
<dbReference type="EMBL" id="MN739774">
    <property type="protein sequence ID" value="QHT25753.1"/>
    <property type="molecule type" value="Genomic_DNA"/>
</dbReference>
<organism evidence="4">
    <name type="scientific">viral metagenome</name>
    <dbReference type="NCBI Taxonomy" id="1070528"/>
    <lineage>
        <taxon>unclassified sequences</taxon>
        <taxon>metagenomes</taxon>
        <taxon>organismal metagenomes</taxon>
    </lineage>
</organism>
<dbReference type="Gene3D" id="2.40.50.140">
    <property type="entry name" value="Nucleic acid-binding proteins"/>
    <property type="match status" value="1"/>
</dbReference>
<name>A0A6C0EBH8_9ZZZZ</name>
<evidence type="ECO:0000313" key="4">
    <source>
        <dbReference type="EMBL" id="QHT25753.1"/>
    </source>
</evidence>
<feature type="compositionally biased region" description="Basic and acidic residues" evidence="2">
    <location>
        <begin position="178"/>
        <end position="188"/>
    </location>
</feature>
<dbReference type="GO" id="GO:0003723">
    <property type="term" value="F:RNA binding"/>
    <property type="evidence" value="ECO:0007669"/>
    <property type="project" value="InterPro"/>
</dbReference>
<dbReference type="PROSITE" id="PS50832">
    <property type="entry name" value="S1_IF1_TYPE"/>
    <property type="match status" value="1"/>
</dbReference>
<feature type="coiled-coil region" evidence="1">
    <location>
        <begin position="122"/>
        <end position="166"/>
    </location>
</feature>
<evidence type="ECO:0000256" key="2">
    <source>
        <dbReference type="SAM" id="MobiDB-lite"/>
    </source>
</evidence>
<sequence>MPNTRGGKGYKSGKKNTKLKKEQDFHFDKDDGIHHYATVLSRLGGSQFKVKMDNDETVTAILPGRMNKKVWCNKGDIVIVSYDKDNGCEIVAKVVKQEQQQEATASMIKCEGDDYDVFAVDKDDREEKLAELANEIKNIRSQNVTKDDIERKQRDKERSIRKKEREFIQYTDGGKRVVNDDIKKKDESDKESDEEIEKQSDEINIDDI</sequence>
<feature type="region of interest" description="Disordered" evidence="2">
    <location>
        <begin position="178"/>
        <end position="208"/>
    </location>
</feature>
<protein>
    <recommendedName>
        <fullName evidence="3">S1-like domain-containing protein</fullName>
    </recommendedName>
</protein>
<proteinExistence type="predicted"/>
<dbReference type="SUPFAM" id="SSF50249">
    <property type="entry name" value="Nucleic acid-binding proteins"/>
    <property type="match status" value="1"/>
</dbReference>
<dbReference type="InterPro" id="IPR012340">
    <property type="entry name" value="NA-bd_OB-fold"/>
</dbReference>
<dbReference type="AlphaFoldDB" id="A0A6C0EBH8"/>
<dbReference type="GO" id="GO:0003743">
    <property type="term" value="F:translation initiation factor activity"/>
    <property type="evidence" value="ECO:0007669"/>
    <property type="project" value="InterPro"/>
</dbReference>
<keyword evidence="1" id="KW-0175">Coiled coil</keyword>
<accession>A0A6C0EBH8</accession>
<dbReference type="InterPro" id="IPR006196">
    <property type="entry name" value="RNA-binding_domain_S1_IF1"/>
</dbReference>
<evidence type="ECO:0000259" key="3">
    <source>
        <dbReference type="PROSITE" id="PS50832"/>
    </source>
</evidence>
<feature type="domain" description="S1-like" evidence="3">
    <location>
        <begin position="23"/>
        <end position="99"/>
    </location>
</feature>
<evidence type="ECO:0000256" key="1">
    <source>
        <dbReference type="SAM" id="Coils"/>
    </source>
</evidence>
<dbReference type="Pfam" id="PF01176">
    <property type="entry name" value="eIF-1a"/>
    <property type="match status" value="1"/>
</dbReference>
<reference evidence="4" key="1">
    <citation type="journal article" date="2020" name="Nature">
        <title>Giant virus diversity and host interactions through global metagenomics.</title>
        <authorList>
            <person name="Schulz F."/>
            <person name="Roux S."/>
            <person name="Paez-Espino D."/>
            <person name="Jungbluth S."/>
            <person name="Walsh D.A."/>
            <person name="Denef V.J."/>
            <person name="McMahon K.D."/>
            <person name="Konstantinidis K.T."/>
            <person name="Eloe-Fadrosh E.A."/>
            <person name="Kyrpides N.C."/>
            <person name="Woyke T."/>
        </authorList>
    </citation>
    <scope>NUCLEOTIDE SEQUENCE</scope>
    <source>
        <strain evidence="4">GVMAG-M-3300023179-27</strain>
    </source>
</reference>